<dbReference type="Gene3D" id="2.60.40.4070">
    <property type="match status" value="1"/>
</dbReference>
<sequence length="244" mass="26042">MAFVYYGNGGDGLDRIPRQYRPNNPTPVSLLGGSKANGFSLAALGRTPAGRGKVRMEWDARPLGTAFNPSTDLLGPVLDTGAPVPGTGSATTLTAVASNLPFNTPYHWRVRTVSDSPFFPRSPWFSLPYNAASETDLRTGGSALAVLPPVVPTGGLRVEMIRPNPSGSEAEILYALPRAGRARLTIEDLQGRQVAVLADGVQTAGPHAVAWDGREENGSRARPGMYWVRLRSGDEAVARKLVHE</sequence>
<reference evidence="2 3" key="1">
    <citation type="journal article" date="2019" name="Nat. Microbiol.">
        <title>Mediterranean grassland soil C-N compound turnover is dependent on rainfall and depth, and is mediated by genomically divergent microorganisms.</title>
        <authorList>
            <person name="Diamond S."/>
            <person name="Andeer P.F."/>
            <person name="Li Z."/>
            <person name="Crits-Christoph A."/>
            <person name="Burstein D."/>
            <person name="Anantharaman K."/>
            <person name="Lane K.R."/>
            <person name="Thomas B.C."/>
            <person name="Pan C."/>
            <person name="Northen T.R."/>
            <person name="Banfield J.F."/>
        </authorList>
    </citation>
    <scope>NUCLEOTIDE SEQUENCE [LARGE SCALE GENOMIC DNA]</scope>
    <source>
        <strain evidence="2">WS_11</strain>
    </source>
</reference>
<feature type="domain" description="FlgD/Vpr Ig-like" evidence="1">
    <location>
        <begin position="179"/>
        <end position="230"/>
    </location>
</feature>
<proteinExistence type="predicted"/>
<evidence type="ECO:0000313" key="2">
    <source>
        <dbReference type="EMBL" id="TMQ70381.1"/>
    </source>
</evidence>
<comment type="caution">
    <text evidence="2">The sequence shown here is derived from an EMBL/GenBank/DDBJ whole genome shotgun (WGS) entry which is preliminary data.</text>
</comment>
<gene>
    <name evidence="2" type="ORF">E6K81_12765</name>
</gene>
<evidence type="ECO:0000259" key="1">
    <source>
        <dbReference type="Pfam" id="PF13860"/>
    </source>
</evidence>
<dbReference type="InterPro" id="IPR025965">
    <property type="entry name" value="FlgD/Vpr_Ig-like"/>
</dbReference>
<dbReference type="AlphaFoldDB" id="A0A538U3G1"/>
<organism evidence="2 3">
    <name type="scientific">Eiseniibacteriota bacterium</name>
    <dbReference type="NCBI Taxonomy" id="2212470"/>
    <lineage>
        <taxon>Bacteria</taxon>
        <taxon>Candidatus Eiseniibacteriota</taxon>
    </lineage>
</organism>
<name>A0A538U3G1_UNCEI</name>
<evidence type="ECO:0000313" key="3">
    <source>
        <dbReference type="Proteomes" id="UP000319771"/>
    </source>
</evidence>
<dbReference type="Proteomes" id="UP000319771">
    <property type="component" value="Unassembled WGS sequence"/>
</dbReference>
<protein>
    <recommendedName>
        <fullName evidence="1">FlgD/Vpr Ig-like domain-containing protein</fullName>
    </recommendedName>
</protein>
<dbReference type="EMBL" id="VBPB01000230">
    <property type="protein sequence ID" value="TMQ70381.1"/>
    <property type="molecule type" value="Genomic_DNA"/>
</dbReference>
<dbReference type="Pfam" id="PF13860">
    <property type="entry name" value="FlgD_ig"/>
    <property type="match status" value="1"/>
</dbReference>
<accession>A0A538U3G1</accession>